<dbReference type="PANTHER" id="PTHR39181:SF1">
    <property type="entry name" value="TYROSINE-PROTEIN PHOSPHATASE YWQE"/>
    <property type="match status" value="1"/>
</dbReference>
<comment type="caution">
    <text evidence="7">The sequence shown here is derived from an EMBL/GenBank/DDBJ whole genome shotgun (WGS) entry which is preliminary data.</text>
</comment>
<evidence type="ECO:0000256" key="4">
    <source>
        <dbReference type="ARBA" id="ARBA00051722"/>
    </source>
</evidence>
<evidence type="ECO:0000256" key="3">
    <source>
        <dbReference type="ARBA" id="ARBA00022801"/>
    </source>
</evidence>
<evidence type="ECO:0000313" key="9">
    <source>
        <dbReference type="Proteomes" id="UP000055014"/>
    </source>
</evidence>
<evidence type="ECO:0000313" key="6">
    <source>
        <dbReference type="EMBL" id="KUK67809.1"/>
    </source>
</evidence>
<dbReference type="InterPro" id="IPR016195">
    <property type="entry name" value="Pol/histidinol_Pase-like"/>
</dbReference>
<dbReference type="EMBL" id="LGGH01000067">
    <property type="protein sequence ID" value="KUK67809.1"/>
    <property type="molecule type" value="Genomic_DNA"/>
</dbReference>
<dbReference type="AlphaFoldDB" id="A0A101I7Q5"/>
<accession>A0A101I7Q5</accession>
<evidence type="ECO:0000313" key="7">
    <source>
        <dbReference type="EMBL" id="KUK90317.1"/>
    </source>
</evidence>
<dbReference type="EMBL" id="LGGW01000040">
    <property type="protein sequence ID" value="KUK90317.1"/>
    <property type="molecule type" value="Genomic_DNA"/>
</dbReference>
<dbReference type="Proteomes" id="UP000264215">
    <property type="component" value="Unassembled WGS sequence"/>
</dbReference>
<dbReference type="EMBL" id="DQBS01000133">
    <property type="protein sequence ID" value="HCO70080.1"/>
    <property type="molecule type" value="Genomic_DNA"/>
</dbReference>
<dbReference type="Proteomes" id="UP000054260">
    <property type="component" value="Unassembled WGS sequence"/>
</dbReference>
<name>A0A101I7Q5_9BACT</name>
<evidence type="ECO:0000256" key="1">
    <source>
        <dbReference type="ARBA" id="ARBA00005750"/>
    </source>
</evidence>
<dbReference type="GO" id="GO:0004725">
    <property type="term" value="F:protein tyrosine phosphatase activity"/>
    <property type="evidence" value="ECO:0007669"/>
    <property type="project" value="UniProtKB-EC"/>
</dbReference>
<comment type="similarity">
    <text evidence="1">Belongs to the metallo-dependent hydrolases superfamily. CpsB/CapC family.</text>
</comment>
<dbReference type="GO" id="GO:0030145">
    <property type="term" value="F:manganese ion binding"/>
    <property type="evidence" value="ECO:0007669"/>
    <property type="project" value="InterPro"/>
</dbReference>
<comment type="catalytic activity">
    <reaction evidence="4">
        <text>O-phospho-L-tyrosyl-[protein] + H2O = L-tyrosyl-[protein] + phosphate</text>
        <dbReference type="Rhea" id="RHEA:10684"/>
        <dbReference type="Rhea" id="RHEA-COMP:10136"/>
        <dbReference type="Rhea" id="RHEA-COMP:20101"/>
        <dbReference type="ChEBI" id="CHEBI:15377"/>
        <dbReference type="ChEBI" id="CHEBI:43474"/>
        <dbReference type="ChEBI" id="CHEBI:46858"/>
        <dbReference type="ChEBI" id="CHEBI:61978"/>
        <dbReference type="EC" id="3.1.3.48"/>
    </reaction>
</comment>
<proteinExistence type="inferred from homology"/>
<sequence>MNIDSHCHLLPAVDDGVESIQEAITLLEEMRLKGVERLYLTPHFLSPRSPTNISEIMKRWNEFKSELNSHSVEVVLGSEVFLRPEVLECDLVSMGESNVIFVELPTQQKPHYLFEVIEKLQMKGFRVLLAHVERYEYFFKKSGFLLGKTKLTGDISRLRDMGVLFQVNWNSLDRDPKAKALIEEKIADVTGSDKHKIGDGRLLIDFNDGRYGFFLNDYYL</sequence>
<evidence type="ECO:0000256" key="2">
    <source>
        <dbReference type="ARBA" id="ARBA00013064"/>
    </source>
</evidence>
<evidence type="ECO:0000313" key="8">
    <source>
        <dbReference type="Proteomes" id="UP000054260"/>
    </source>
</evidence>
<dbReference type="Gene3D" id="3.20.20.140">
    <property type="entry name" value="Metal-dependent hydrolases"/>
    <property type="match status" value="1"/>
</dbReference>
<dbReference type="Pfam" id="PF19567">
    <property type="entry name" value="CpsB_CapC"/>
    <property type="match status" value="1"/>
</dbReference>
<protein>
    <recommendedName>
        <fullName evidence="2">protein-tyrosine-phosphatase</fullName>
        <ecNumber evidence="2">3.1.3.48</ecNumber>
    </recommendedName>
</protein>
<organism evidence="7 9">
    <name type="scientific">Mesotoga infera</name>
    <dbReference type="NCBI Taxonomy" id="1236046"/>
    <lineage>
        <taxon>Bacteria</taxon>
        <taxon>Thermotogati</taxon>
        <taxon>Thermotogota</taxon>
        <taxon>Thermotogae</taxon>
        <taxon>Kosmotogales</taxon>
        <taxon>Kosmotogaceae</taxon>
        <taxon>Mesotoga</taxon>
    </lineage>
</organism>
<reference evidence="7" key="1">
    <citation type="journal article" date="2015" name="MBio">
        <title>Genome-resolved metagenomic analysis reveals roles for candidate phyla and other microbial community members in biogeochemical transformations in oil reservoirs.</title>
        <authorList>
            <person name="Hu P."/>
            <person name="Tom L."/>
            <person name="Singh A."/>
            <person name="Thomas B.C."/>
            <person name="Baker B.J."/>
            <person name="Piceno Y.M."/>
            <person name="Andersen G.L."/>
            <person name="Banfield J.F."/>
        </authorList>
    </citation>
    <scope>NUCLEOTIDE SEQUENCE [LARGE SCALE GENOMIC DNA]</scope>
    <source>
        <strain evidence="6">46_47</strain>
        <strain evidence="7">46_70</strain>
    </source>
</reference>
<keyword evidence="3" id="KW-0378">Hydrolase</keyword>
<gene>
    <name evidence="5" type="ORF">DIT26_05800</name>
    <name evidence="6" type="ORF">XD86_0581</name>
    <name evidence="7" type="ORF">XE02_0592</name>
</gene>
<dbReference type="Proteomes" id="UP000055014">
    <property type="component" value="Unassembled WGS sequence"/>
</dbReference>
<reference evidence="5 10" key="3">
    <citation type="journal article" date="2018" name="Nat. Biotechnol.">
        <title>A standardized bacterial taxonomy based on genome phylogeny substantially revises the tree of life.</title>
        <authorList>
            <person name="Parks D.H."/>
            <person name="Chuvochina M."/>
            <person name="Waite D.W."/>
            <person name="Rinke C."/>
            <person name="Skarshewski A."/>
            <person name="Chaumeil P.A."/>
            <person name="Hugenholtz P."/>
        </authorList>
    </citation>
    <scope>NUCLEOTIDE SEQUENCE [LARGE SCALE GENOMIC DNA]</scope>
    <source>
        <strain evidence="5">UBA9905</strain>
    </source>
</reference>
<dbReference type="PATRIC" id="fig|1236046.5.peg.114"/>
<evidence type="ECO:0000313" key="5">
    <source>
        <dbReference type="EMBL" id="HCO70080.1"/>
    </source>
</evidence>
<dbReference type="EC" id="3.1.3.48" evidence="2"/>
<dbReference type="InterPro" id="IPR016667">
    <property type="entry name" value="Caps_polysacc_synth_CpsB/CapC"/>
</dbReference>
<dbReference type="SUPFAM" id="SSF89550">
    <property type="entry name" value="PHP domain-like"/>
    <property type="match status" value="1"/>
</dbReference>
<reference evidence="8 9" key="2">
    <citation type="journal article" date="2015" name="MBio">
        <title>Genome-Resolved Metagenomic Analysis Reveals Roles for Candidate Phyla and Other Microbial Community Members in Biogeochemical Transformations in Oil Reservoirs.</title>
        <authorList>
            <person name="Hu P."/>
            <person name="Tom L."/>
            <person name="Singh A."/>
            <person name="Thomas B.C."/>
            <person name="Baker B.J."/>
            <person name="Piceno Y.M."/>
            <person name="Andersen G.L."/>
            <person name="Banfield J.F."/>
        </authorList>
    </citation>
    <scope>NUCLEOTIDE SEQUENCE [LARGE SCALE GENOMIC DNA]</scope>
</reference>
<evidence type="ECO:0000313" key="10">
    <source>
        <dbReference type="Proteomes" id="UP000264215"/>
    </source>
</evidence>
<dbReference type="PANTHER" id="PTHR39181">
    <property type="entry name" value="TYROSINE-PROTEIN PHOSPHATASE YWQE"/>
    <property type="match status" value="1"/>
</dbReference>